<accession>A0A6S6UDG8</accession>
<name>A0A6S6UDG8_9BACT</name>
<evidence type="ECO:0000313" key="1">
    <source>
        <dbReference type="EMBL" id="CAA6824919.1"/>
    </source>
</evidence>
<reference evidence="1" key="1">
    <citation type="submission" date="2020-01" db="EMBL/GenBank/DDBJ databases">
        <authorList>
            <person name="Meier V. D."/>
            <person name="Meier V D."/>
        </authorList>
    </citation>
    <scope>NUCLEOTIDE SEQUENCE</scope>
    <source>
        <strain evidence="1">HLG_WM_MAG_10</strain>
    </source>
</reference>
<sequence>MEIGLFVLGLIAVLGTFSLYRNGQKNKIINTIIKDFLDKKNGLLVRAERPNNSGPFKDEYYDDQGDNLYQNLGYQHNETVYRKVSFQNSDGSNKQAWVQIRIESLKATYIEWKE</sequence>
<protein>
    <submittedName>
        <fullName evidence="1">Uncharacterized protein</fullName>
    </submittedName>
</protein>
<dbReference type="AlphaFoldDB" id="A0A6S6UDG8"/>
<dbReference type="EMBL" id="CACVAQ010000355">
    <property type="protein sequence ID" value="CAA6824919.1"/>
    <property type="molecule type" value="Genomic_DNA"/>
</dbReference>
<proteinExistence type="predicted"/>
<gene>
    <name evidence="1" type="ORF">HELGO_WM49510</name>
</gene>
<organism evidence="1">
    <name type="scientific">uncultured Aureispira sp</name>
    <dbReference type="NCBI Taxonomy" id="1331704"/>
    <lineage>
        <taxon>Bacteria</taxon>
        <taxon>Pseudomonadati</taxon>
        <taxon>Bacteroidota</taxon>
        <taxon>Saprospiria</taxon>
        <taxon>Saprospirales</taxon>
        <taxon>Saprospiraceae</taxon>
        <taxon>Aureispira</taxon>
        <taxon>environmental samples</taxon>
    </lineage>
</organism>